<organism evidence="2 3">
    <name type="scientific">Diplocarpon coronariae</name>
    <dbReference type="NCBI Taxonomy" id="2795749"/>
    <lineage>
        <taxon>Eukaryota</taxon>
        <taxon>Fungi</taxon>
        <taxon>Dikarya</taxon>
        <taxon>Ascomycota</taxon>
        <taxon>Pezizomycotina</taxon>
        <taxon>Leotiomycetes</taxon>
        <taxon>Helotiales</taxon>
        <taxon>Drepanopezizaceae</taxon>
        <taxon>Diplocarpon</taxon>
    </lineage>
</organism>
<keyword evidence="3" id="KW-1185">Reference proteome</keyword>
<gene>
    <name evidence="2" type="ORF">B2J93_7148</name>
</gene>
<evidence type="ECO:0000313" key="3">
    <source>
        <dbReference type="Proteomes" id="UP000242519"/>
    </source>
</evidence>
<protein>
    <submittedName>
        <fullName evidence="2">Large tegument protein-like protein</fullName>
    </submittedName>
</protein>
<comment type="caution">
    <text evidence="2">The sequence shown here is derived from an EMBL/GenBank/DDBJ whole genome shotgun (WGS) entry which is preliminary data.</text>
</comment>
<accession>A0A218Z613</accession>
<evidence type="ECO:0000256" key="1">
    <source>
        <dbReference type="SAM" id="MobiDB-lite"/>
    </source>
</evidence>
<dbReference type="InParanoid" id="A0A218Z613"/>
<sequence length="274" mass="29712">MSGGATRGTAQACGRGTKTTLRLAVSGKLPSSQPAPPPMRGETPAVAVADIADWRWQDPRPPRTDIIPSPTPTPTSLRKENKLEHAIRLPANAERRPAPDIAASATARGPRSQENSASLVGVGLNIWLCRCSRRMVLRPDGRGWTCGPEHEIGRICAHEEERAGDDRGPRGCFGGWNFERAGEESAVLEAEAIPDAWLGRGYGMSMPSPCLFILNCREFHRYAAEKAWHGSTAPTTIYPDRGPGQSNSQVKVGDTRYAFCDQLRIPLSLAHIVS</sequence>
<reference evidence="2 3" key="1">
    <citation type="submission" date="2017-04" db="EMBL/GenBank/DDBJ databases">
        <title>Draft genome sequence of Marssonina coronaria NL1: causal agent of apple blotch.</title>
        <authorList>
            <person name="Cheng Q."/>
        </authorList>
    </citation>
    <scope>NUCLEOTIDE SEQUENCE [LARGE SCALE GENOMIC DNA]</scope>
    <source>
        <strain evidence="2 3">NL1</strain>
    </source>
</reference>
<evidence type="ECO:0000313" key="2">
    <source>
        <dbReference type="EMBL" id="OWP03202.1"/>
    </source>
</evidence>
<feature type="region of interest" description="Disordered" evidence="1">
    <location>
        <begin position="55"/>
        <end position="78"/>
    </location>
</feature>
<feature type="region of interest" description="Disordered" evidence="1">
    <location>
        <begin position="1"/>
        <end position="42"/>
    </location>
</feature>
<proteinExistence type="predicted"/>
<dbReference type="EMBL" id="MZNU01000182">
    <property type="protein sequence ID" value="OWP03202.1"/>
    <property type="molecule type" value="Genomic_DNA"/>
</dbReference>
<dbReference type="Proteomes" id="UP000242519">
    <property type="component" value="Unassembled WGS sequence"/>
</dbReference>
<dbReference type="AlphaFoldDB" id="A0A218Z613"/>
<name>A0A218Z613_9HELO</name>